<feature type="transmembrane region" description="Helical" evidence="6">
    <location>
        <begin position="180"/>
        <end position="201"/>
    </location>
</feature>
<keyword evidence="9" id="KW-1185">Reference proteome</keyword>
<evidence type="ECO:0000259" key="7">
    <source>
        <dbReference type="PROSITE" id="PS50261"/>
    </source>
</evidence>
<keyword evidence="4 6" id="KW-0472">Membrane</keyword>
<reference evidence="8 9" key="1">
    <citation type="journal article" date="2016" name="Nat. Commun.">
        <title>Ectomycorrhizal ecology is imprinted in the genome of the dominant symbiotic fungus Cenococcum geophilum.</title>
        <authorList>
            <consortium name="DOE Joint Genome Institute"/>
            <person name="Peter M."/>
            <person name="Kohler A."/>
            <person name="Ohm R.A."/>
            <person name="Kuo A."/>
            <person name="Krutzmann J."/>
            <person name="Morin E."/>
            <person name="Arend M."/>
            <person name="Barry K.W."/>
            <person name="Binder M."/>
            <person name="Choi C."/>
            <person name="Clum A."/>
            <person name="Copeland A."/>
            <person name="Grisel N."/>
            <person name="Haridas S."/>
            <person name="Kipfer T."/>
            <person name="LaButti K."/>
            <person name="Lindquist E."/>
            <person name="Lipzen A."/>
            <person name="Maire R."/>
            <person name="Meier B."/>
            <person name="Mihaltcheva S."/>
            <person name="Molinier V."/>
            <person name="Murat C."/>
            <person name="Poggeler S."/>
            <person name="Quandt C.A."/>
            <person name="Sperisen C."/>
            <person name="Tritt A."/>
            <person name="Tisserant E."/>
            <person name="Crous P.W."/>
            <person name="Henrissat B."/>
            <person name="Nehls U."/>
            <person name="Egli S."/>
            <person name="Spatafora J.W."/>
            <person name="Grigoriev I.V."/>
            <person name="Martin F.M."/>
        </authorList>
    </citation>
    <scope>NUCLEOTIDE SEQUENCE [LARGE SCALE GENOMIC DNA]</scope>
    <source>
        <strain evidence="8 9">CBS 459.81</strain>
    </source>
</reference>
<feature type="transmembrane region" description="Helical" evidence="6">
    <location>
        <begin position="109"/>
        <end position="125"/>
    </location>
</feature>
<dbReference type="PROSITE" id="PS50261">
    <property type="entry name" value="G_PROTEIN_RECEP_F2_4"/>
    <property type="match status" value="1"/>
</dbReference>
<dbReference type="PANTHER" id="PTHR23112:SF0">
    <property type="entry name" value="TRANSMEMBRANE PROTEIN 116"/>
    <property type="match status" value="1"/>
</dbReference>
<dbReference type="AlphaFoldDB" id="A0A8E2JDW6"/>
<dbReference type="PRINTS" id="PR02001">
    <property type="entry name" value="GCR1CAMPR"/>
</dbReference>
<dbReference type="GO" id="GO:0004930">
    <property type="term" value="F:G protein-coupled receptor activity"/>
    <property type="evidence" value="ECO:0007669"/>
    <property type="project" value="TreeGrafter"/>
</dbReference>
<gene>
    <name evidence="8" type="ORF">K432DRAFT_406116</name>
</gene>
<feature type="compositionally biased region" description="Basic residues" evidence="5">
    <location>
        <begin position="259"/>
        <end position="268"/>
    </location>
</feature>
<evidence type="ECO:0000313" key="9">
    <source>
        <dbReference type="Proteomes" id="UP000250266"/>
    </source>
</evidence>
<evidence type="ECO:0000256" key="6">
    <source>
        <dbReference type="SAM" id="Phobius"/>
    </source>
</evidence>
<evidence type="ECO:0000313" key="8">
    <source>
        <dbReference type="EMBL" id="OCK78843.1"/>
    </source>
</evidence>
<dbReference type="Pfam" id="PF11970">
    <property type="entry name" value="GPR_Gpa2_C"/>
    <property type="match status" value="1"/>
</dbReference>
<feature type="transmembrane region" description="Helical" evidence="6">
    <location>
        <begin position="20"/>
        <end position="44"/>
    </location>
</feature>
<organism evidence="8 9">
    <name type="scientific">Lepidopterella palustris CBS 459.81</name>
    <dbReference type="NCBI Taxonomy" id="1314670"/>
    <lineage>
        <taxon>Eukaryota</taxon>
        <taxon>Fungi</taxon>
        <taxon>Dikarya</taxon>
        <taxon>Ascomycota</taxon>
        <taxon>Pezizomycotina</taxon>
        <taxon>Dothideomycetes</taxon>
        <taxon>Pleosporomycetidae</taxon>
        <taxon>Mytilinidiales</taxon>
        <taxon>Argynnaceae</taxon>
        <taxon>Lepidopterella</taxon>
    </lineage>
</organism>
<dbReference type="PANTHER" id="PTHR23112">
    <property type="entry name" value="G PROTEIN-COUPLED RECEPTOR 157-RELATED"/>
    <property type="match status" value="1"/>
</dbReference>
<keyword evidence="2 6" id="KW-0812">Transmembrane</keyword>
<dbReference type="InterPro" id="IPR017981">
    <property type="entry name" value="GPCR_2-like_7TM"/>
</dbReference>
<dbReference type="Proteomes" id="UP000250266">
    <property type="component" value="Unassembled WGS sequence"/>
</dbReference>
<name>A0A8E2JDW6_9PEZI</name>
<feature type="transmembrane region" description="Helical" evidence="6">
    <location>
        <begin position="56"/>
        <end position="77"/>
    </location>
</feature>
<feature type="transmembrane region" description="Helical" evidence="6">
    <location>
        <begin position="137"/>
        <end position="160"/>
    </location>
</feature>
<evidence type="ECO:0000256" key="3">
    <source>
        <dbReference type="ARBA" id="ARBA00022989"/>
    </source>
</evidence>
<evidence type="ECO:0000256" key="4">
    <source>
        <dbReference type="ARBA" id="ARBA00023136"/>
    </source>
</evidence>
<dbReference type="InterPro" id="IPR022343">
    <property type="entry name" value="GCR1-cAMP_receptor"/>
</dbReference>
<feature type="region of interest" description="Disordered" evidence="5">
    <location>
        <begin position="244"/>
        <end position="269"/>
    </location>
</feature>
<protein>
    <recommendedName>
        <fullName evidence="7">G-protein coupled receptors family 2 profile 2 domain-containing protein</fullName>
    </recommendedName>
</protein>
<dbReference type="OrthoDB" id="100006at2759"/>
<sequence length="359" mass="40444">MDIVAREVLSAPTSLAETRTLNIVILGVSLISALGAAWIVLSFILFRSLRSFRHQLILGLAISDFWMAINFMSSTAVNLSGHLISEPPQKAFCSFNGFMTQLFVTQTDYWVLTIAVCTFLVLASYKRQSSWIQEHRIVLWCLPWGFSTLCAALGLGFAGYGNIGAWCWFTSDRTRLLVNFIPRWIIIIAILAIYLRLYMIIYKAHNSFVSFDQDGRSNTHSLSPENESVSSTSRIGRPYNTLELHSKEDGVPDGSKSTSRAKRPRHTRGTNPVLKNLAYQMMIYPLVYMLIWTIPTCIRIYQSVTNKPAPFGIATVDKACIVVQGFGDALIYGFNESSKGVWRERFTRRRNNSNAIPVS</sequence>
<comment type="subcellular location">
    <subcellularLocation>
        <location evidence="1">Membrane</location>
        <topology evidence="1">Multi-pass membrane protein</topology>
    </subcellularLocation>
</comment>
<feature type="transmembrane region" description="Helical" evidence="6">
    <location>
        <begin position="282"/>
        <end position="301"/>
    </location>
</feature>
<proteinExistence type="predicted"/>
<evidence type="ECO:0000256" key="5">
    <source>
        <dbReference type="SAM" id="MobiDB-lite"/>
    </source>
</evidence>
<evidence type="ECO:0000256" key="2">
    <source>
        <dbReference type="ARBA" id="ARBA00022692"/>
    </source>
</evidence>
<accession>A0A8E2JDW6</accession>
<feature type="domain" description="G-protein coupled receptors family 2 profile 2" evidence="7">
    <location>
        <begin position="21"/>
        <end position="195"/>
    </location>
</feature>
<dbReference type="SUPFAM" id="SSF81321">
    <property type="entry name" value="Family A G protein-coupled receptor-like"/>
    <property type="match status" value="1"/>
</dbReference>
<keyword evidence="3 6" id="KW-1133">Transmembrane helix</keyword>
<dbReference type="GO" id="GO:0005886">
    <property type="term" value="C:plasma membrane"/>
    <property type="evidence" value="ECO:0007669"/>
    <property type="project" value="TreeGrafter"/>
</dbReference>
<dbReference type="GO" id="GO:0007166">
    <property type="term" value="P:cell surface receptor signaling pathway"/>
    <property type="evidence" value="ECO:0007669"/>
    <property type="project" value="InterPro"/>
</dbReference>
<dbReference type="Pfam" id="PF11710">
    <property type="entry name" value="Git3"/>
    <property type="match status" value="1"/>
</dbReference>
<dbReference type="GO" id="GO:0007189">
    <property type="term" value="P:adenylate cyclase-activating G protein-coupled receptor signaling pathway"/>
    <property type="evidence" value="ECO:0007669"/>
    <property type="project" value="TreeGrafter"/>
</dbReference>
<dbReference type="EMBL" id="KV745037">
    <property type="protein sequence ID" value="OCK78843.1"/>
    <property type="molecule type" value="Genomic_DNA"/>
</dbReference>
<dbReference type="Gene3D" id="1.20.1070.10">
    <property type="entry name" value="Rhodopsin 7-helix transmembrane proteins"/>
    <property type="match status" value="1"/>
</dbReference>
<dbReference type="InterPro" id="IPR023041">
    <property type="entry name" value="Glucose_rcpt_Git3-like_N"/>
</dbReference>
<evidence type="ECO:0000256" key="1">
    <source>
        <dbReference type="ARBA" id="ARBA00004141"/>
    </source>
</evidence>
<dbReference type="InterPro" id="IPR022596">
    <property type="entry name" value="GPR1/2/3_C"/>
</dbReference>